<dbReference type="GO" id="GO:0051213">
    <property type="term" value="F:dioxygenase activity"/>
    <property type="evidence" value="ECO:0007669"/>
    <property type="project" value="UniProtKB-KW"/>
</dbReference>
<feature type="domain" description="Cupin type-2" evidence="3">
    <location>
        <begin position="283"/>
        <end position="336"/>
    </location>
</feature>
<evidence type="ECO:0000256" key="1">
    <source>
        <dbReference type="ARBA" id="ARBA00022964"/>
    </source>
</evidence>
<name>A0A5P8JW68_9ACTN</name>
<evidence type="ECO:0000313" key="4">
    <source>
        <dbReference type="EMBL" id="QFQ94940.1"/>
    </source>
</evidence>
<keyword evidence="5" id="KW-1185">Reference proteome</keyword>
<dbReference type="CDD" id="cd02216">
    <property type="entry name" value="cupin_GDO-like_N"/>
    <property type="match status" value="1"/>
</dbReference>
<dbReference type="Gene3D" id="2.60.120.10">
    <property type="entry name" value="Jelly Rolls"/>
    <property type="match status" value="1"/>
</dbReference>
<evidence type="ECO:0000256" key="2">
    <source>
        <dbReference type="ARBA" id="ARBA00023002"/>
    </source>
</evidence>
<sequence>MATPRFRSDEAALDAFYDDLSAQHLQPLWELQGLLTPVPRVRARPYRWRADDLAKLGRRAGDLVPVDRGGDRRVLAMSNPGLDGAPFISSTLWAAVQYLQPHESAPPHRHTPAALRFVLDGEGVYTLVDGDPISMARGDLVLTPSWTFHEHHNPGDVPMMWLDVLDLPMVAALDAVFFEPGAAPEGGPDTGLGVGLDAGSKTDRGPVLRSAAERRWGAGAGLVPADTSGLPAHSPLLVYRRRDTDAALDALLEVEDAADVTVRFRDPVRDRDVMPTMRCEMRRVLPGTTTRRERQTGTRVSAVLDGSGTVVLNGESFDLSPGDVFVVPSWCTQQLYARSRLDVFTTSDSPVLEALGLHRTERVDV</sequence>
<evidence type="ECO:0000259" key="3">
    <source>
        <dbReference type="Pfam" id="PF07883"/>
    </source>
</evidence>
<dbReference type="InterPro" id="IPR014710">
    <property type="entry name" value="RmlC-like_jellyroll"/>
</dbReference>
<dbReference type="AlphaFoldDB" id="A0A5P8JW68"/>
<dbReference type="Pfam" id="PF07883">
    <property type="entry name" value="Cupin_2"/>
    <property type="match status" value="2"/>
</dbReference>
<feature type="domain" description="Cupin type-2" evidence="3">
    <location>
        <begin position="96"/>
        <end position="164"/>
    </location>
</feature>
<organism evidence="4 5">
    <name type="scientific">Streptomyces phaeolivaceus</name>
    <dbReference type="NCBI Taxonomy" id="2653200"/>
    <lineage>
        <taxon>Bacteria</taxon>
        <taxon>Bacillati</taxon>
        <taxon>Actinomycetota</taxon>
        <taxon>Actinomycetes</taxon>
        <taxon>Kitasatosporales</taxon>
        <taxon>Streptomycetaceae</taxon>
        <taxon>Streptomyces</taxon>
    </lineage>
</organism>
<dbReference type="InterPro" id="IPR047183">
    <property type="entry name" value="GDO-like"/>
</dbReference>
<accession>A0A5P8JW68</accession>
<dbReference type="KEGG" id="sphv:F9278_00560"/>
<dbReference type="PANTHER" id="PTHR41517">
    <property type="entry name" value="1,2-DIOXYGENASE PROTEIN-RELATED"/>
    <property type="match status" value="1"/>
</dbReference>
<gene>
    <name evidence="4" type="ORF">F9278_00560</name>
</gene>
<reference evidence="4 5" key="1">
    <citation type="submission" date="2019-10" db="EMBL/GenBank/DDBJ databases">
        <title>Streptomyces sp. strain GY16 isolated from leaves of Broussonetia papyrifera.</title>
        <authorList>
            <person name="Mo P."/>
        </authorList>
    </citation>
    <scope>NUCLEOTIDE SEQUENCE [LARGE SCALE GENOMIC DNA]</scope>
    <source>
        <strain evidence="4 5">GY16</strain>
    </source>
</reference>
<dbReference type="CDD" id="cd06992">
    <property type="entry name" value="cupin_GDO-like_C"/>
    <property type="match status" value="1"/>
</dbReference>
<dbReference type="InterPro" id="IPR013096">
    <property type="entry name" value="Cupin_2"/>
</dbReference>
<proteinExistence type="predicted"/>
<dbReference type="Proteomes" id="UP000327294">
    <property type="component" value="Chromosome"/>
</dbReference>
<keyword evidence="2" id="KW-0560">Oxidoreductase</keyword>
<keyword evidence="1" id="KW-0223">Dioxygenase</keyword>
<dbReference type="PANTHER" id="PTHR41517:SF1">
    <property type="entry name" value="CUPIN"/>
    <property type="match status" value="1"/>
</dbReference>
<dbReference type="SUPFAM" id="SSF51182">
    <property type="entry name" value="RmlC-like cupins"/>
    <property type="match status" value="1"/>
</dbReference>
<dbReference type="InterPro" id="IPR011051">
    <property type="entry name" value="RmlC_Cupin_sf"/>
</dbReference>
<protein>
    <submittedName>
        <fullName evidence="4">Cupin domain-containing protein</fullName>
    </submittedName>
</protein>
<evidence type="ECO:0000313" key="5">
    <source>
        <dbReference type="Proteomes" id="UP000327294"/>
    </source>
</evidence>
<dbReference type="EMBL" id="CP045096">
    <property type="protein sequence ID" value="QFQ94940.1"/>
    <property type="molecule type" value="Genomic_DNA"/>
</dbReference>